<evidence type="ECO:0000313" key="2">
    <source>
        <dbReference type="Proteomes" id="UP000814128"/>
    </source>
</evidence>
<keyword evidence="2" id="KW-1185">Reference proteome</keyword>
<proteinExistence type="predicted"/>
<sequence length="536" mass="60186">MANIPLCVSETPRSPGSRNFAFYAALVLFVGPLWSIVPLSWIFVLYSLFTGAVWQYHAPRLALFIFAVAEVFFSVHYASCSRLVSGPCLIPSGDMRELQVTFTRVLKAGLANLPEEGYDEETLPVTRPGSPAEDIVQLEKDDPRAIDFRNSLRTWFGKVPWSQIHRQQMKAWLYWAIFNARMPELDAIPPPKKKFLDEALTLIEKRSGTVIPEGSNPAARPMLLTLDPINFAWRPLVWYLFVYAGNISFKRYLVVNCKMTIIWKDGVEYLCHAPHGWNASTGPSPVVFLHGLGLGLIQYAHIIFNLLSHTTHRPLLVPLQPHISQLIFHPEFLTPKGRHATAASMHGLFVELGWVADEGDISTESVFGGSTVPAKRRGVTIVSHSNGSFVHAWLLKAHASIVARSCFVDPVTFCSWEGDVCHNFLYRRPSTALELLMYYFVGSELGVTNVLQRHFDWSSNSLYYEEIPNARDPMCTRFFLGGKDAILSAERVRKYLSSHGVRKGMAYDPDGHHGSALLGRSAGFEELVQWLNGPEL</sequence>
<protein>
    <submittedName>
        <fullName evidence="1">Uncharacterized protein</fullName>
    </submittedName>
</protein>
<evidence type="ECO:0000313" key="1">
    <source>
        <dbReference type="EMBL" id="KAI0034072.1"/>
    </source>
</evidence>
<reference evidence="1" key="1">
    <citation type="submission" date="2021-02" db="EMBL/GenBank/DDBJ databases">
        <authorList>
            <consortium name="DOE Joint Genome Institute"/>
            <person name="Ahrendt S."/>
            <person name="Looney B.P."/>
            <person name="Miyauchi S."/>
            <person name="Morin E."/>
            <person name="Drula E."/>
            <person name="Courty P.E."/>
            <person name="Chicoki N."/>
            <person name="Fauchery L."/>
            <person name="Kohler A."/>
            <person name="Kuo A."/>
            <person name="Labutti K."/>
            <person name="Pangilinan J."/>
            <person name="Lipzen A."/>
            <person name="Riley R."/>
            <person name="Andreopoulos W."/>
            <person name="He G."/>
            <person name="Johnson J."/>
            <person name="Barry K.W."/>
            <person name="Grigoriev I.V."/>
            <person name="Nagy L."/>
            <person name="Hibbett D."/>
            <person name="Henrissat B."/>
            <person name="Matheny P.B."/>
            <person name="Labbe J."/>
            <person name="Martin F."/>
        </authorList>
    </citation>
    <scope>NUCLEOTIDE SEQUENCE</scope>
    <source>
        <strain evidence="1">EC-137</strain>
    </source>
</reference>
<dbReference type="Proteomes" id="UP000814128">
    <property type="component" value="Unassembled WGS sequence"/>
</dbReference>
<name>A0ACB8QRA2_9AGAM</name>
<gene>
    <name evidence="1" type="ORF">K488DRAFT_77450</name>
</gene>
<comment type="caution">
    <text evidence="1">The sequence shown here is derived from an EMBL/GenBank/DDBJ whole genome shotgun (WGS) entry which is preliminary data.</text>
</comment>
<organism evidence="1 2">
    <name type="scientific">Vararia minispora EC-137</name>
    <dbReference type="NCBI Taxonomy" id="1314806"/>
    <lineage>
        <taxon>Eukaryota</taxon>
        <taxon>Fungi</taxon>
        <taxon>Dikarya</taxon>
        <taxon>Basidiomycota</taxon>
        <taxon>Agaricomycotina</taxon>
        <taxon>Agaricomycetes</taxon>
        <taxon>Russulales</taxon>
        <taxon>Lachnocladiaceae</taxon>
        <taxon>Vararia</taxon>
    </lineage>
</organism>
<accession>A0ACB8QRA2</accession>
<reference evidence="1" key="2">
    <citation type="journal article" date="2022" name="New Phytol.">
        <title>Evolutionary transition to the ectomycorrhizal habit in the genomes of a hyperdiverse lineage of mushroom-forming fungi.</title>
        <authorList>
            <person name="Looney B."/>
            <person name="Miyauchi S."/>
            <person name="Morin E."/>
            <person name="Drula E."/>
            <person name="Courty P.E."/>
            <person name="Kohler A."/>
            <person name="Kuo A."/>
            <person name="LaButti K."/>
            <person name="Pangilinan J."/>
            <person name="Lipzen A."/>
            <person name="Riley R."/>
            <person name="Andreopoulos W."/>
            <person name="He G."/>
            <person name="Johnson J."/>
            <person name="Nolan M."/>
            <person name="Tritt A."/>
            <person name="Barry K.W."/>
            <person name="Grigoriev I.V."/>
            <person name="Nagy L.G."/>
            <person name="Hibbett D."/>
            <person name="Henrissat B."/>
            <person name="Matheny P.B."/>
            <person name="Labbe J."/>
            <person name="Martin F.M."/>
        </authorList>
    </citation>
    <scope>NUCLEOTIDE SEQUENCE</scope>
    <source>
        <strain evidence="1">EC-137</strain>
    </source>
</reference>
<dbReference type="EMBL" id="MU273506">
    <property type="protein sequence ID" value="KAI0034072.1"/>
    <property type="molecule type" value="Genomic_DNA"/>
</dbReference>